<dbReference type="InterPro" id="IPR002557">
    <property type="entry name" value="Chitin-bd_dom"/>
</dbReference>
<keyword evidence="5" id="KW-1185">Reference proteome</keyword>
<dbReference type="GO" id="GO:0005576">
    <property type="term" value="C:extracellular region"/>
    <property type="evidence" value="ECO:0007669"/>
    <property type="project" value="InterPro"/>
</dbReference>
<evidence type="ECO:0000259" key="3">
    <source>
        <dbReference type="PROSITE" id="PS50940"/>
    </source>
</evidence>
<feature type="signal peptide" evidence="2">
    <location>
        <begin position="1"/>
        <end position="31"/>
    </location>
</feature>
<dbReference type="SUPFAM" id="SSF57625">
    <property type="entry name" value="Invertebrate chitin-binding proteins"/>
    <property type="match status" value="1"/>
</dbReference>
<accession>B4MMD7</accession>
<feature type="region of interest" description="Disordered" evidence="1">
    <location>
        <begin position="164"/>
        <end position="194"/>
    </location>
</feature>
<feature type="compositionally biased region" description="Low complexity" evidence="1">
    <location>
        <begin position="169"/>
        <end position="190"/>
    </location>
</feature>
<organism evidence="4 5">
    <name type="scientific">Drosophila willistoni</name>
    <name type="common">Fruit fly</name>
    <dbReference type="NCBI Taxonomy" id="7260"/>
    <lineage>
        <taxon>Eukaryota</taxon>
        <taxon>Metazoa</taxon>
        <taxon>Ecdysozoa</taxon>
        <taxon>Arthropoda</taxon>
        <taxon>Hexapoda</taxon>
        <taxon>Insecta</taxon>
        <taxon>Pterygota</taxon>
        <taxon>Neoptera</taxon>
        <taxon>Endopterygota</taxon>
        <taxon>Diptera</taxon>
        <taxon>Brachycera</taxon>
        <taxon>Muscomorpha</taxon>
        <taxon>Ephydroidea</taxon>
        <taxon>Drosophilidae</taxon>
        <taxon>Drosophila</taxon>
        <taxon>Sophophora</taxon>
    </lineage>
</organism>
<dbReference type="InterPro" id="IPR036508">
    <property type="entry name" value="Chitin-bd_dom_sf"/>
</dbReference>
<feature type="region of interest" description="Disordered" evidence="1">
    <location>
        <begin position="432"/>
        <end position="468"/>
    </location>
</feature>
<dbReference type="OrthoDB" id="7881953at2759"/>
<feature type="chain" id="PRO_5006457958" description="Chitin-binding type-2 domain-containing protein" evidence="2">
    <location>
        <begin position="32"/>
        <end position="533"/>
    </location>
</feature>
<dbReference type="Proteomes" id="UP000007798">
    <property type="component" value="Unassembled WGS sequence"/>
</dbReference>
<protein>
    <recommendedName>
        <fullName evidence="3">Chitin-binding type-2 domain-containing protein</fullName>
    </recommendedName>
</protein>
<evidence type="ECO:0000256" key="2">
    <source>
        <dbReference type="SAM" id="SignalP"/>
    </source>
</evidence>
<dbReference type="PROSITE" id="PS50940">
    <property type="entry name" value="CHIT_BIND_II"/>
    <property type="match status" value="1"/>
</dbReference>
<dbReference type="eggNOG" id="ENOG502TGGB">
    <property type="taxonomic scope" value="Eukaryota"/>
</dbReference>
<keyword evidence="2" id="KW-0732">Signal</keyword>
<name>B4MMD7_DROWI</name>
<gene>
    <name evidence="4" type="primary">Dwil\GK16739</name>
    <name evidence="4" type="ORF">Dwil_GK16739</name>
</gene>
<proteinExistence type="predicted"/>
<dbReference type="EMBL" id="CH963847">
    <property type="protein sequence ID" value="EDW73282.2"/>
    <property type="molecule type" value="Genomic_DNA"/>
</dbReference>
<sequence length="533" mass="56813">MAVNNKLQLTLTLIALAAALCLVFSPTHVDGTCNQCKNAHTCINETSFQICYNGVRNQTLNFTCPSDTPICTDYATICMVNSTSVVRGCGEVSQCNVCSSGSTYACTSLTTFARCSDGQLTTGRATCASSYVCSTSNAASDPLNVCVARCDVADGDICDRVEEVDDSTTTETPSNVTTTTTETPSNVTTTDVPSTTDNVTISTTEIITTTTTASSIITPTEFCADAAATGRYAIPNDTECTSYLYCFYKSNGWQAITYNCTASKPYFNANATVCGTTKPTSANLGLLYLTGQAMGVCNVCQTNKVACINSTSFYLCFGDGTPHTNQLYHCLEGFDCTNLTAICAQKSSQRPPSCGDTAQCGLCSAQRNYLFACLSRGIFQMCYGANWPSGSYGYCPTGYVCDAGTDSVCVPEVEGQTYTCDVNDALVDTTTTTTTTTSTASTDINTDSSSSSSEATTPESSSTSSPWTALEVCEEEKQTGLFNTVPTDPYCQRYIYCYYKNGVVKAAEYNCTANSYFNAEDQVCSYIKSDDCL</sequence>
<evidence type="ECO:0000313" key="5">
    <source>
        <dbReference type="Proteomes" id="UP000007798"/>
    </source>
</evidence>
<feature type="domain" description="Chitin-binding type-2" evidence="3">
    <location>
        <begin position="470"/>
        <end position="533"/>
    </location>
</feature>
<evidence type="ECO:0000313" key="4">
    <source>
        <dbReference type="EMBL" id="EDW73282.2"/>
    </source>
</evidence>
<dbReference type="HOGENOM" id="CLU_638213_0_0_1"/>
<reference evidence="4 5" key="1">
    <citation type="journal article" date="2007" name="Nature">
        <title>Evolution of genes and genomes on the Drosophila phylogeny.</title>
        <authorList>
            <consortium name="Drosophila 12 Genomes Consortium"/>
            <person name="Clark A.G."/>
            <person name="Eisen M.B."/>
            <person name="Smith D.R."/>
            <person name="Bergman C.M."/>
            <person name="Oliver B."/>
            <person name="Markow T.A."/>
            <person name="Kaufman T.C."/>
            <person name="Kellis M."/>
            <person name="Gelbart W."/>
            <person name="Iyer V.N."/>
            <person name="Pollard D.A."/>
            <person name="Sackton T.B."/>
            <person name="Larracuente A.M."/>
            <person name="Singh N.D."/>
            <person name="Abad J.P."/>
            <person name="Abt D.N."/>
            <person name="Adryan B."/>
            <person name="Aguade M."/>
            <person name="Akashi H."/>
            <person name="Anderson W.W."/>
            <person name="Aquadro C.F."/>
            <person name="Ardell D.H."/>
            <person name="Arguello R."/>
            <person name="Artieri C.G."/>
            <person name="Barbash D.A."/>
            <person name="Barker D."/>
            <person name="Barsanti P."/>
            <person name="Batterham P."/>
            <person name="Batzoglou S."/>
            <person name="Begun D."/>
            <person name="Bhutkar A."/>
            <person name="Blanco E."/>
            <person name="Bosak S.A."/>
            <person name="Bradley R.K."/>
            <person name="Brand A.D."/>
            <person name="Brent M.R."/>
            <person name="Brooks A.N."/>
            <person name="Brown R.H."/>
            <person name="Butlin R.K."/>
            <person name="Caggese C."/>
            <person name="Calvi B.R."/>
            <person name="Bernardo de Carvalho A."/>
            <person name="Caspi A."/>
            <person name="Castrezana S."/>
            <person name="Celniker S.E."/>
            <person name="Chang J.L."/>
            <person name="Chapple C."/>
            <person name="Chatterji S."/>
            <person name="Chinwalla A."/>
            <person name="Civetta A."/>
            <person name="Clifton S.W."/>
            <person name="Comeron J.M."/>
            <person name="Costello J.C."/>
            <person name="Coyne J.A."/>
            <person name="Daub J."/>
            <person name="David R.G."/>
            <person name="Delcher A.L."/>
            <person name="Delehaunty K."/>
            <person name="Do C.B."/>
            <person name="Ebling H."/>
            <person name="Edwards K."/>
            <person name="Eickbush T."/>
            <person name="Evans J.D."/>
            <person name="Filipski A."/>
            <person name="Findeiss S."/>
            <person name="Freyhult E."/>
            <person name="Fulton L."/>
            <person name="Fulton R."/>
            <person name="Garcia A.C."/>
            <person name="Gardiner A."/>
            <person name="Garfield D.A."/>
            <person name="Garvin B.E."/>
            <person name="Gibson G."/>
            <person name="Gilbert D."/>
            <person name="Gnerre S."/>
            <person name="Godfrey J."/>
            <person name="Good R."/>
            <person name="Gotea V."/>
            <person name="Gravely B."/>
            <person name="Greenberg A.J."/>
            <person name="Griffiths-Jones S."/>
            <person name="Gross S."/>
            <person name="Guigo R."/>
            <person name="Gustafson E.A."/>
            <person name="Haerty W."/>
            <person name="Hahn M.W."/>
            <person name="Halligan D.L."/>
            <person name="Halpern A.L."/>
            <person name="Halter G.M."/>
            <person name="Han M.V."/>
            <person name="Heger A."/>
            <person name="Hillier L."/>
            <person name="Hinrichs A.S."/>
            <person name="Holmes I."/>
            <person name="Hoskins R.A."/>
            <person name="Hubisz M.J."/>
            <person name="Hultmark D."/>
            <person name="Huntley M.A."/>
            <person name="Jaffe D.B."/>
            <person name="Jagadeeshan S."/>
            <person name="Jeck W.R."/>
            <person name="Johnson J."/>
            <person name="Jones C.D."/>
            <person name="Jordan W.C."/>
            <person name="Karpen G.H."/>
            <person name="Kataoka E."/>
            <person name="Keightley P.D."/>
            <person name="Kheradpour P."/>
            <person name="Kirkness E.F."/>
            <person name="Koerich L.B."/>
            <person name="Kristiansen K."/>
            <person name="Kudrna D."/>
            <person name="Kulathinal R.J."/>
            <person name="Kumar S."/>
            <person name="Kwok R."/>
            <person name="Lander E."/>
            <person name="Langley C.H."/>
            <person name="Lapoint R."/>
            <person name="Lazzaro B.P."/>
            <person name="Lee S.J."/>
            <person name="Levesque L."/>
            <person name="Li R."/>
            <person name="Lin C.F."/>
            <person name="Lin M.F."/>
            <person name="Lindblad-Toh K."/>
            <person name="Llopart A."/>
            <person name="Long M."/>
            <person name="Low L."/>
            <person name="Lozovsky E."/>
            <person name="Lu J."/>
            <person name="Luo M."/>
            <person name="Machado C.A."/>
            <person name="Makalowski W."/>
            <person name="Marzo M."/>
            <person name="Matsuda M."/>
            <person name="Matzkin L."/>
            <person name="McAllister B."/>
            <person name="McBride C.S."/>
            <person name="McKernan B."/>
            <person name="McKernan K."/>
            <person name="Mendez-Lago M."/>
            <person name="Minx P."/>
            <person name="Mollenhauer M.U."/>
            <person name="Montooth K."/>
            <person name="Mount S.M."/>
            <person name="Mu X."/>
            <person name="Myers E."/>
            <person name="Negre B."/>
            <person name="Newfeld S."/>
            <person name="Nielsen R."/>
            <person name="Noor M.A."/>
            <person name="O'Grady P."/>
            <person name="Pachter L."/>
            <person name="Papaceit M."/>
            <person name="Parisi M.J."/>
            <person name="Parisi M."/>
            <person name="Parts L."/>
            <person name="Pedersen J.S."/>
            <person name="Pesole G."/>
            <person name="Phillippy A.M."/>
            <person name="Ponting C.P."/>
            <person name="Pop M."/>
            <person name="Porcelli D."/>
            <person name="Powell J.R."/>
            <person name="Prohaska S."/>
            <person name="Pruitt K."/>
            <person name="Puig M."/>
            <person name="Quesneville H."/>
            <person name="Ram K.R."/>
            <person name="Rand D."/>
            <person name="Rasmussen M.D."/>
            <person name="Reed L.K."/>
            <person name="Reenan R."/>
            <person name="Reily A."/>
            <person name="Remington K.A."/>
            <person name="Rieger T.T."/>
            <person name="Ritchie M.G."/>
            <person name="Robin C."/>
            <person name="Rogers Y.H."/>
            <person name="Rohde C."/>
            <person name="Rozas J."/>
            <person name="Rubenfield M.J."/>
            <person name="Ruiz A."/>
            <person name="Russo S."/>
            <person name="Salzberg S.L."/>
            <person name="Sanchez-Gracia A."/>
            <person name="Saranga D.J."/>
            <person name="Sato H."/>
            <person name="Schaeffer S.W."/>
            <person name="Schatz M.C."/>
            <person name="Schlenke T."/>
            <person name="Schwartz R."/>
            <person name="Segarra C."/>
            <person name="Singh R.S."/>
            <person name="Sirot L."/>
            <person name="Sirota M."/>
            <person name="Sisneros N.B."/>
            <person name="Smith C.D."/>
            <person name="Smith T.F."/>
            <person name="Spieth J."/>
            <person name="Stage D.E."/>
            <person name="Stark A."/>
            <person name="Stephan W."/>
            <person name="Strausberg R.L."/>
            <person name="Strempel S."/>
            <person name="Sturgill D."/>
            <person name="Sutton G."/>
            <person name="Sutton G.G."/>
            <person name="Tao W."/>
            <person name="Teichmann S."/>
            <person name="Tobari Y.N."/>
            <person name="Tomimura Y."/>
            <person name="Tsolas J.M."/>
            <person name="Valente V.L."/>
            <person name="Venter E."/>
            <person name="Venter J.C."/>
            <person name="Vicario S."/>
            <person name="Vieira F.G."/>
            <person name="Vilella A.J."/>
            <person name="Villasante A."/>
            <person name="Walenz B."/>
            <person name="Wang J."/>
            <person name="Wasserman M."/>
            <person name="Watts T."/>
            <person name="Wilson D."/>
            <person name="Wilson R.K."/>
            <person name="Wing R.A."/>
            <person name="Wolfner M.F."/>
            <person name="Wong A."/>
            <person name="Wong G.K."/>
            <person name="Wu C.I."/>
            <person name="Wu G."/>
            <person name="Yamamoto D."/>
            <person name="Yang H.P."/>
            <person name="Yang S.P."/>
            <person name="Yorke J.A."/>
            <person name="Yoshida K."/>
            <person name="Zdobnov E."/>
            <person name="Zhang P."/>
            <person name="Zhang Y."/>
            <person name="Zimin A.V."/>
            <person name="Baldwin J."/>
            <person name="Abdouelleil A."/>
            <person name="Abdulkadir J."/>
            <person name="Abebe A."/>
            <person name="Abera B."/>
            <person name="Abreu J."/>
            <person name="Acer S.C."/>
            <person name="Aftuck L."/>
            <person name="Alexander A."/>
            <person name="An P."/>
            <person name="Anderson E."/>
            <person name="Anderson S."/>
            <person name="Arachi H."/>
            <person name="Azer M."/>
            <person name="Bachantsang P."/>
            <person name="Barry A."/>
            <person name="Bayul T."/>
            <person name="Berlin A."/>
            <person name="Bessette D."/>
            <person name="Bloom T."/>
            <person name="Blye J."/>
            <person name="Boguslavskiy L."/>
            <person name="Bonnet C."/>
            <person name="Boukhgalter B."/>
            <person name="Bourzgui I."/>
            <person name="Brown A."/>
            <person name="Cahill P."/>
            <person name="Channer S."/>
            <person name="Cheshatsang Y."/>
            <person name="Chuda L."/>
            <person name="Citroen M."/>
            <person name="Collymore A."/>
            <person name="Cooke P."/>
            <person name="Costello M."/>
            <person name="D'Aco K."/>
            <person name="Daza R."/>
            <person name="De Haan G."/>
            <person name="DeGray S."/>
            <person name="DeMaso C."/>
            <person name="Dhargay N."/>
            <person name="Dooley K."/>
            <person name="Dooley E."/>
            <person name="Doricent M."/>
            <person name="Dorje P."/>
            <person name="Dorjee K."/>
            <person name="Dupes A."/>
            <person name="Elong R."/>
            <person name="Falk J."/>
            <person name="Farina A."/>
            <person name="Faro S."/>
            <person name="Ferguson D."/>
            <person name="Fisher S."/>
            <person name="Foley C.D."/>
            <person name="Franke A."/>
            <person name="Friedrich D."/>
            <person name="Gadbois L."/>
            <person name="Gearin G."/>
            <person name="Gearin C.R."/>
            <person name="Giannoukos G."/>
            <person name="Goode T."/>
            <person name="Graham J."/>
            <person name="Grandbois E."/>
            <person name="Grewal S."/>
            <person name="Gyaltsen K."/>
            <person name="Hafez N."/>
            <person name="Hagos B."/>
            <person name="Hall J."/>
            <person name="Henson C."/>
            <person name="Hollinger A."/>
            <person name="Honan T."/>
            <person name="Huard M.D."/>
            <person name="Hughes L."/>
            <person name="Hurhula B."/>
            <person name="Husby M.E."/>
            <person name="Kamat A."/>
            <person name="Kanga B."/>
            <person name="Kashin S."/>
            <person name="Khazanovich D."/>
            <person name="Kisner P."/>
            <person name="Lance K."/>
            <person name="Lara M."/>
            <person name="Lee W."/>
            <person name="Lennon N."/>
            <person name="Letendre F."/>
            <person name="LeVine R."/>
            <person name="Lipovsky A."/>
            <person name="Liu X."/>
            <person name="Liu J."/>
            <person name="Liu S."/>
            <person name="Lokyitsang T."/>
            <person name="Lokyitsang Y."/>
            <person name="Lubonja R."/>
            <person name="Lui A."/>
            <person name="MacDonald P."/>
            <person name="Magnisalis V."/>
            <person name="Maru K."/>
            <person name="Matthews C."/>
            <person name="McCusker W."/>
            <person name="McDonough S."/>
            <person name="Mehta T."/>
            <person name="Meldrim J."/>
            <person name="Meneus L."/>
            <person name="Mihai O."/>
            <person name="Mihalev A."/>
            <person name="Mihova T."/>
            <person name="Mittelman R."/>
            <person name="Mlenga V."/>
            <person name="Montmayeur A."/>
            <person name="Mulrain L."/>
            <person name="Navidi A."/>
            <person name="Naylor J."/>
            <person name="Negash T."/>
            <person name="Nguyen T."/>
            <person name="Nguyen N."/>
            <person name="Nicol R."/>
            <person name="Norbu C."/>
            <person name="Norbu N."/>
            <person name="Novod N."/>
            <person name="O'Neill B."/>
            <person name="Osman S."/>
            <person name="Markiewicz E."/>
            <person name="Oyono O.L."/>
            <person name="Patti C."/>
            <person name="Phunkhang P."/>
            <person name="Pierre F."/>
            <person name="Priest M."/>
            <person name="Raghuraman S."/>
            <person name="Rege F."/>
            <person name="Reyes R."/>
            <person name="Rise C."/>
            <person name="Rogov P."/>
            <person name="Ross K."/>
            <person name="Ryan E."/>
            <person name="Settipalli S."/>
            <person name="Shea T."/>
            <person name="Sherpa N."/>
            <person name="Shi L."/>
            <person name="Shih D."/>
            <person name="Sparrow T."/>
            <person name="Spaulding J."/>
            <person name="Stalker J."/>
            <person name="Stange-Thomann N."/>
            <person name="Stavropoulos S."/>
            <person name="Stone C."/>
            <person name="Strader C."/>
            <person name="Tesfaye S."/>
            <person name="Thomson T."/>
            <person name="Thoulutsang Y."/>
            <person name="Thoulutsang D."/>
            <person name="Topham K."/>
            <person name="Topping I."/>
            <person name="Tsamla T."/>
            <person name="Vassiliev H."/>
            <person name="Vo A."/>
            <person name="Wangchuk T."/>
            <person name="Wangdi T."/>
            <person name="Weiand M."/>
            <person name="Wilkinson J."/>
            <person name="Wilson A."/>
            <person name="Yadav S."/>
            <person name="Young G."/>
            <person name="Yu Q."/>
            <person name="Zembek L."/>
            <person name="Zhong D."/>
            <person name="Zimmer A."/>
            <person name="Zwirko Z."/>
            <person name="Jaffe D.B."/>
            <person name="Alvarez P."/>
            <person name="Brockman W."/>
            <person name="Butler J."/>
            <person name="Chin C."/>
            <person name="Gnerre S."/>
            <person name="Grabherr M."/>
            <person name="Kleber M."/>
            <person name="Mauceli E."/>
            <person name="MacCallum I."/>
        </authorList>
    </citation>
    <scope>NUCLEOTIDE SEQUENCE [LARGE SCALE GENOMIC DNA]</scope>
    <source>
        <strain evidence="5">Tucson 14030-0811.24</strain>
    </source>
</reference>
<dbReference type="InParanoid" id="B4MMD7"/>
<evidence type="ECO:0000256" key="1">
    <source>
        <dbReference type="SAM" id="MobiDB-lite"/>
    </source>
</evidence>
<dbReference type="GO" id="GO:0008061">
    <property type="term" value="F:chitin binding"/>
    <property type="evidence" value="ECO:0007669"/>
    <property type="project" value="InterPro"/>
</dbReference>
<dbReference type="AlphaFoldDB" id="B4MMD7"/>